<comment type="subcellular location">
    <subcellularLocation>
        <location evidence="1">Cell envelope</location>
    </subcellularLocation>
</comment>
<dbReference type="GO" id="GO:0030313">
    <property type="term" value="C:cell envelope"/>
    <property type="evidence" value="ECO:0007669"/>
    <property type="project" value="UniProtKB-SubCell"/>
</dbReference>
<dbReference type="EMBL" id="FTMS01000012">
    <property type="protein sequence ID" value="SIQ65856.1"/>
    <property type="molecule type" value="Genomic_DNA"/>
</dbReference>
<name>A0A1N6UKK2_9SPIO</name>
<feature type="signal peptide" evidence="2">
    <location>
        <begin position="1"/>
        <end position="16"/>
    </location>
</feature>
<gene>
    <name evidence="3" type="ORF">SAMN05920897_11290</name>
</gene>
<evidence type="ECO:0000256" key="1">
    <source>
        <dbReference type="ARBA" id="ARBA00004196"/>
    </source>
</evidence>
<dbReference type="STRING" id="159291.SAMN05920897_11290"/>
<evidence type="ECO:0000313" key="3">
    <source>
        <dbReference type="EMBL" id="SIQ65856.1"/>
    </source>
</evidence>
<evidence type="ECO:0000313" key="4">
    <source>
        <dbReference type="Proteomes" id="UP000186400"/>
    </source>
</evidence>
<proteinExistence type="predicted"/>
<keyword evidence="4" id="KW-1185">Reference proteome</keyword>
<feature type="chain" id="PRO_5012139303" evidence="2">
    <location>
        <begin position="17"/>
        <end position="448"/>
    </location>
</feature>
<sequence length="448" mass="48097">MIALIGVLLFAFFSCADPFEGRPSGPLQEGAGSAVVELRFLPQGMHPATVVPSTVMPDFTGSIEDWKGRFTCRDHGTEISWEIPGAETTHQVDTLYPGTWDLIVEGLDQDGTVLASGAREEIPLQSGPNDPLAVAVEYLQDDQDTSGSLSLRLAWPLQIGITRITASIEGLAGMNATYESADFDTSDPGTPRVTISLADIPGGAHSMVISFYTPPADPDPVLRGTFREAMNIWTGQVSNRWIDPSSGDLLEERLFSADEFLRAANALSDFSFVAGELKRSGSHESGFNAGHLDYTISLTGGEPLRFVAAGAAEGQKIEYSWDGGPWIGILSGALSPILDHPERKDLRVAVTGPDRVSRRVYTITCYRTYRLSYDPNGGTGTVSTQTVDSGVAITVAEATGLTPPGYTGENLEFHQWSTARAGGGEVYDPGDQITLSGDTTLFAQWREL</sequence>
<dbReference type="InterPro" id="IPR042229">
    <property type="entry name" value="Listeria/Bacterioides_rpt_sf"/>
</dbReference>
<dbReference type="RefSeq" id="WP_076489178.1">
    <property type="nucleotide sequence ID" value="NZ_FTMS01000012.1"/>
</dbReference>
<dbReference type="Proteomes" id="UP000186400">
    <property type="component" value="Unassembled WGS sequence"/>
</dbReference>
<reference evidence="3 4" key="1">
    <citation type="submission" date="2017-01" db="EMBL/GenBank/DDBJ databases">
        <authorList>
            <person name="Mah S.A."/>
            <person name="Swanson W.J."/>
            <person name="Moy G.W."/>
            <person name="Vacquier V.D."/>
        </authorList>
    </citation>
    <scope>NUCLEOTIDE SEQUENCE [LARGE SCALE GENOMIC DNA]</scope>
    <source>
        <strain evidence="3 4">ASpG1</strain>
    </source>
</reference>
<protein>
    <submittedName>
        <fullName evidence="3">Repeat domain (List_Bact_rpt)</fullName>
    </submittedName>
</protein>
<organism evidence="3 4">
    <name type="scientific">Alkalispirochaeta americana</name>
    <dbReference type="NCBI Taxonomy" id="159291"/>
    <lineage>
        <taxon>Bacteria</taxon>
        <taxon>Pseudomonadati</taxon>
        <taxon>Spirochaetota</taxon>
        <taxon>Spirochaetia</taxon>
        <taxon>Spirochaetales</taxon>
        <taxon>Spirochaetaceae</taxon>
        <taxon>Alkalispirochaeta</taxon>
    </lineage>
</organism>
<keyword evidence="2" id="KW-0732">Signal</keyword>
<dbReference type="InterPro" id="IPR013378">
    <property type="entry name" value="InlB-like_B-rpt"/>
</dbReference>
<accession>A0A1N6UKK2</accession>
<dbReference type="OrthoDB" id="374272at2"/>
<evidence type="ECO:0000256" key="2">
    <source>
        <dbReference type="SAM" id="SignalP"/>
    </source>
</evidence>
<dbReference type="Pfam" id="PF09479">
    <property type="entry name" value="Flg_new"/>
    <property type="match status" value="1"/>
</dbReference>
<dbReference type="Gene3D" id="2.60.40.4270">
    <property type="entry name" value="Listeria-Bacteroides repeat domain"/>
    <property type="match status" value="1"/>
</dbReference>
<dbReference type="AlphaFoldDB" id="A0A1N6UKK2"/>